<dbReference type="EMBL" id="JAOYFB010000001">
    <property type="protein sequence ID" value="KAK4004211.1"/>
    <property type="molecule type" value="Genomic_DNA"/>
</dbReference>
<dbReference type="Proteomes" id="UP001234178">
    <property type="component" value="Unassembled WGS sequence"/>
</dbReference>
<gene>
    <name evidence="2" type="ORF">OUZ56_005953</name>
</gene>
<evidence type="ECO:0000256" key="1">
    <source>
        <dbReference type="SAM" id="MobiDB-lite"/>
    </source>
</evidence>
<keyword evidence="3" id="KW-1185">Reference proteome</keyword>
<feature type="region of interest" description="Disordered" evidence="1">
    <location>
        <begin position="1"/>
        <end position="42"/>
    </location>
</feature>
<name>A0ABQ9YUE9_9CRUS</name>
<organism evidence="2 3">
    <name type="scientific">Daphnia magna</name>
    <dbReference type="NCBI Taxonomy" id="35525"/>
    <lineage>
        <taxon>Eukaryota</taxon>
        <taxon>Metazoa</taxon>
        <taxon>Ecdysozoa</taxon>
        <taxon>Arthropoda</taxon>
        <taxon>Crustacea</taxon>
        <taxon>Branchiopoda</taxon>
        <taxon>Diplostraca</taxon>
        <taxon>Cladocera</taxon>
        <taxon>Anomopoda</taxon>
        <taxon>Daphniidae</taxon>
        <taxon>Daphnia</taxon>
    </lineage>
</organism>
<accession>A0ABQ9YUE9</accession>
<reference evidence="2 3" key="1">
    <citation type="journal article" date="2023" name="Nucleic Acids Res.">
        <title>The hologenome of Daphnia magna reveals possible DNA methylation and microbiome-mediated evolution of the host genome.</title>
        <authorList>
            <person name="Chaturvedi A."/>
            <person name="Li X."/>
            <person name="Dhandapani V."/>
            <person name="Marshall H."/>
            <person name="Kissane S."/>
            <person name="Cuenca-Cambronero M."/>
            <person name="Asole G."/>
            <person name="Calvet F."/>
            <person name="Ruiz-Romero M."/>
            <person name="Marangio P."/>
            <person name="Guigo R."/>
            <person name="Rago D."/>
            <person name="Mirbahai L."/>
            <person name="Eastwood N."/>
            <person name="Colbourne J.K."/>
            <person name="Zhou J."/>
            <person name="Mallon E."/>
            <person name="Orsini L."/>
        </authorList>
    </citation>
    <scope>NUCLEOTIDE SEQUENCE [LARGE SCALE GENOMIC DNA]</scope>
    <source>
        <strain evidence="2">LRV0_1</strain>
    </source>
</reference>
<proteinExistence type="predicted"/>
<sequence>MTADDEIDRNGTTHGTCCMNRRPRCSSRPPRPTETRIPEYGPETGTVWDFSVCFPDKRENWLPHFGRGPPNPANRQKTWPAAHFLSLRSCHRGRHPSLRVLGLLVPPVWTPTEQRRRLPPSRFEPAKMV</sequence>
<protein>
    <submittedName>
        <fullName evidence="2">Uncharacterized protein</fullName>
    </submittedName>
</protein>
<evidence type="ECO:0000313" key="3">
    <source>
        <dbReference type="Proteomes" id="UP001234178"/>
    </source>
</evidence>
<evidence type="ECO:0000313" key="2">
    <source>
        <dbReference type="EMBL" id="KAK4004211.1"/>
    </source>
</evidence>
<comment type="caution">
    <text evidence="2">The sequence shown here is derived from an EMBL/GenBank/DDBJ whole genome shotgun (WGS) entry which is preliminary data.</text>
</comment>